<dbReference type="InterPro" id="IPR055170">
    <property type="entry name" value="GFO_IDH_MocA-like_dom"/>
</dbReference>
<dbReference type="InterPro" id="IPR000683">
    <property type="entry name" value="Gfo/Idh/MocA-like_OxRdtase_N"/>
</dbReference>
<dbReference type="RefSeq" id="WP_109338402.1">
    <property type="nucleotide sequence ID" value="NZ_CP029347.1"/>
</dbReference>
<dbReference type="PANTHER" id="PTHR43818:SF11">
    <property type="entry name" value="BCDNA.GH03377"/>
    <property type="match status" value="1"/>
</dbReference>
<dbReference type="EMBL" id="CP029347">
    <property type="protein sequence ID" value="AWL10708.1"/>
    <property type="molecule type" value="Genomic_DNA"/>
</dbReference>
<keyword evidence="1" id="KW-0732">Signal</keyword>
<dbReference type="Pfam" id="PF01408">
    <property type="entry name" value="GFO_IDH_MocA"/>
    <property type="match status" value="1"/>
</dbReference>
<proteinExistence type="predicted"/>
<evidence type="ECO:0000256" key="1">
    <source>
        <dbReference type="ARBA" id="ARBA00022729"/>
    </source>
</evidence>
<feature type="domain" description="GFO/IDH/MocA-like oxidoreductase" evidence="4">
    <location>
        <begin position="175"/>
        <end position="287"/>
    </location>
</feature>
<dbReference type="InterPro" id="IPR008354">
    <property type="entry name" value="Glc-Fru_OxRdtase_bac"/>
</dbReference>
<gene>
    <name evidence="5" type="ORF">HMF8227_00200</name>
</gene>
<evidence type="ECO:0000256" key="2">
    <source>
        <dbReference type="ARBA" id="ARBA00023002"/>
    </source>
</evidence>
<dbReference type="KEGG" id="salh:HMF8227_00200"/>
<dbReference type="InterPro" id="IPR036291">
    <property type="entry name" value="NAD(P)-bd_dom_sf"/>
</dbReference>
<organism evidence="5 6">
    <name type="scientific">Saliniradius amylolyticus</name>
    <dbReference type="NCBI Taxonomy" id="2183582"/>
    <lineage>
        <taxon>Bacteria</taxon>
        <taxon>Pseudomonadati</taxon>
        <taxon>Pseudomonadota</taxon>
        <taxon>Gammaproteobacteria</taxon>
        <taxon>Alteromonadales</taxon>
        <taxon>Alteromonadaceae</taxon>
        <taxon>Saliniradius</taxon>
    </lineage>
</organism>
<dbReference type="InterPro" id="IPR050463">
    <property type="entry name" value="Gfo/Idh/MocA_oxidrdct_glycsds"/>
</dbReference>
<dbReference type="InterPro" id="IPR006311">
    <property type="entry name" value="TAT_signal"/>
</dbReference>
<dbReference type="GO" id="GO:0047061">
    <property type="term" value="F:glucose-fructose oxidoreductase activity"/>
    <property type="evidence" value="ECO:0007669"/>
    <property type="project" value="UniProtKB-EC"/>
</dbReference>
<dbReference type="AlphaFoldDB" id="A0A2S2DZ77"/>
<dbReference type="PROSITE" id="PS51318">
    <property type="entry name" value="TAT"/>
    <property type="match status" value="1"/>
</dbReference>
<evidence type="ECO:0000313" key="5">
    <source>
        <dbReference type="EMBL" id="AWL10708.1"/>
    </source>
</evidence>
<accession>A0A2S2DZ77</accession>
<keyword evidence="2 5" id="KW-0560">Oxidoreductase</keyword>
<dbReference type="Gene3D" id="3.30.360.10">
    <property type="entry name" value="Dihydrodipicolinate Reductase, domain 2"/>
    <property type="match status" value="1"/>
</dbReference>
<dbReference type="OrthoDB" id="9774191at2"/>
<dbReference type="PANTHER" id="PTHR43818">
    <property type="entry name" value="BCDNA.GH03377"/>
    <property type="match status" value="1"/>
</dbReference>
<dbReference type="GO" id="GO:0000166">
    <property type="term" value="F:nucleotide binding"/>
    <property type="evidence" value="ECO:0007669"/>
    <property type="project" value="InterPro"/>
</dbReference>
<keyword evidence="6" id="KW-1185">Reference proteome</keyword>
<feature type="domain" description="Gfo/Idh/MocA-like oxidoreductase N-terminal" evidence="3">
    <location>
        <begin position="36"/>
        <end position="159"/>
    </location>
</feature>
<dbReference type="SUPFAM" id="SSF55347">
    <property type="entry name" value="Glyceraldehyde-3-phosphate dehydrogenase-like, C-terminal domain"/>
    <property type="match status" value="1"/>
</dbReference>
<name>A0A2S2DZ77_9ALTE</name>
<dbReference type="Pfam" id="PF22725">
    <property type="entry name" value="GFO_IDH_MocA_C3"/>
    <property type="match status" value="1"/>
</dbReference>
<sequence length="362" mass="39587">MSQIDRRRFLKLFSAALAVGSTKLSVAATMSQRKVGVALLGLGNYSTHLLAPALQATRFCELRGIVTGSPEKIPKWQRRYGIPDANVYSYDTMHRLADNPDIDVVYVVTPTSLHLKYAERAASAGKHVWCEKPMAMTEAECQRMIDVCNKNHVQLAIGYRMQHEPNTRAMANYAQTSPFGTITSVSSFAGYPGNGLPADNWRMQKDMGGGALYDMGVYPINGARFLTGMNSVAVTGRFEKSHPEIFTQVDETTYFTLEFANGLIADCGTSVVRGFNHLQVDCESGWYRLAPMQSYSGVTATTSSGKRLAPIKGMQQTLQMDNDAQAILGQGPILVPGEEGLADIRLVQAIFKAAESGRRVAL</sequence>
<protein>
    <submittedName>
        <fullName evidence="5">Glucose-fructose oxidoreductase</fullName>
        <ecNumber evidence="5">1.1.99.28</ecNumber>
    </submittedName>
</protein>
<dbReference type="EC" id="1.1.99.28" evidence="5"/>
<evidence type="ECO:0000259" key="3">
    <source>
        <dbReference type="Pfam" id="PF01408"/>
    </source>
</evidence>
<dbReference type="Proteomes" id="UP000245728">
    <property type="component" value="Chromosome"/>
</dbReference>
<evidence type="ECO:0000259" key="4">
    <source>
        <dbReference type="Pfam" id="PF22725"/>
    </source>
</evidence>
<reference evidence="5 6" key="1">
    <citation type="submission" date="2018-05" db="EMBL/GenBank/DDBJ databases">
        <title>Salinimonas sp. HMF8227 Genome sequencing and assembly.</title>
        <authorList>
            <person name="Kang H."/>
            <person name="Kang J."/>
            <person name="Cha I."/>
            <person name="Kim H."/>
            <person name="Joh K."/>
        </authorList>
    </citation>
    <scope>NUCLEOTIDE SEQUENCE [LARGE SCALE GENOMIC DNA]</scope>
    <source>
        <strain evidence="5 6">HMF8227</strain>
    </source>
</reference>
<dbReference type="Gene3D" id="3.40.50.720">
    <property type="entry name" value="NAD(P)-binding Rossmann-like Domain"/>
    <property type="match status" value="1"/>
</dbReference>
<dbReference type="SUPFAM" id="SSF51735">
    <property type="entry name" value="NAD(P)-binding Rossmann-fold domains"/>
    <property type="match status" value="1"/>
</dbReference>
<dbReference type="PRINTS" id="PR01775">
    <property type="entry name" value="GLFROXRDTASE"/>
</dbReference>
<evidence type="ECO:0000313" key="6">
    <source>
        <dbReference type="Proteomes" id="UP000245728"/>
    </source>
</evidence>